<keyword evidence="1" id="KW-0547">Nucleotide-binding</keyword>
<evidence type="ECO:0000256" key="4">
    <source>
        <dbReference type="SAM" id="MobiDB-lite"/>
    </source>
</evidence>
<dbReference type="PANTHER" id="PTHR10606">
    <property type="entry name" value="6-PHOSPHOFRUCTO-2-KINASE/FRUCTOSE-2,6-BISPHOSPHATASE"/>
    <property type="match status" value="1"/>
</dbReference>
<sequence length="1583" mass="173812">MLLKLAVWLAAMAATAVALSQADIDAVFPSSASLTGQTIPLGPFVFTLVLNSTHALYALNATSTAPSSVGWMSVGQGSRMSNADYIIAWPSVSSSAVNWTLSHRLPSGGDSHSVPSLASSSSSRSTADFYTLVPALTTTQTSASYASVAWIRERTPPSTYPTTGSVSSSTLEQSKTSFIYGAASKNPKTTNEGTTSLAQHNLGYGTTSLDLAATFNATVSQQIASGNGPVTSRTVVLAAHAVAGALAFAFISPAADERRELHQLATLVLVVVTFGLGVYGTTGGFFQDDHQRLGTIVCALALVQGALGWLGHRKPPHPLTGARPSRRPRTDTLDTRRPSFPWLRLAHIFVGILTLVLAWAQIWNGLDHEWAATSGAKAIPHGAKVAFWVVLVIWLALYAGAWALGIVMGPRRVARKAAASPDESRLTSASSLIIWLLHSTKPTPDGSGTLAERHMSRGALRGTCGGLEYDVTASRPNYGFAAGKFDGRGSFLAGFADKVVYEAVRQGTGGKLKHAMSGGAPISRETQEFLDIALVLIIQGYGMTESTAMCCILPSEMHQSSTVGVPVPSCEIKLVDVQEAGYKATNDPPQGEIWIRGPSVTKGYYKQDKLTKESWTEDGWFMTGDVGQWNKDGTLSVIDRKKNLVKLAGGEYIALERLDHASKPMAVIFPHEHNLLNLASSLGVSGDLGTLVHDQSIRDNVLKSLTGVGKKAGLKPLKTVVSANEELMAAQKLNRKVIEKYKKEISAVCGRPQSPHLASPAFQLHTASLLSLACTVCRPLIRNHPFTSAGNISSQTPSSSSRLVLKLPCSRLLLQPIVAVPWLRRNLIKLRFMFVPSVRAENRRIASCLVRVRHVFDKENSTTHPEQHSTPTQDPQRSTTPRDSPASSWTEAEIFAEVSEAINKGTIAILDPLTLSSSSSFDSPKPPSPFSFSSFKPPVTSSPKRLLPAAPISEPAKPPLRKARRILQEPATDENVALQERVRDLEAQLEAVRLDAKKAQENTCEYLESIYSTSQYIESIMVHINPYTSQPIAIATANESTITTLALSHNIFGDLNMLVKNGFVRTSVIDSLNARGEQAGLPSSQLLRGLVLSAEPWTPQNGLVRLDRAKIYKTFQTQIARPIIWLLHSTKPTPDGSGTVRPTRQLPQTCLSELIECLHLSTAGQILLVFVGLPARGKTHVSRSVERYLRWLGVRTKVFSLGDHRRRMLGPSANLPPDYFQPEGRSPETDELRAKVRITLEEEVARYFKENEGQVAIFDANNGTKAARIALRQKFEAQGVNVFFIENICDREDIVEANIRSVKISSPDYQGWNPDDAVKDYMGRIAAHAKRYETMETSGGPFVKIYNIGERLVVNNIRGYLQSRIVFFLMNVHHKKRTIWFARSGQSLIEHSFKADSDLSPQGVEYAKKLRDFIVAKRKELLEERIKAGEQPHERRLTVWTSARRRCISTARPMAELGYKVIQRQQMYELNPGDVDGLSPEQIKEKYPEEFHKAELDPYGHRYPRAESYHDLSVRLEPVILELEREPADILFIGHGSVIRCIMAYLQGLTPNEIPKVELRRGDIVQVTPSAYGVKFVNHFFWQ</sequence>
<keyword evidence="2" id="KW-0067">ATP-binding</keyword>
<dbReference type="Proteomes" id="UP000199069">
    <property type="component" value="Unassembled WGS sequence"/>
</dbReference>
<dbReference type="PRINTS" id="PR00991">
    <property type="entry name" value="6PFRUCTKNASE"/>
</dbReference>
<gene>
    <name evidence="9" type="primary">FGENESH: predicted gene_8.50</name>
    <name evidence="9" type="ORF">BN2166_0041950</name>
</gene>
<protein>
    <submittedName>
        <fullName evidence="9">FGENESH: predicted gene_8.50 protein</fullName>
    </submittedName>
</protein>
<evidence type="ECO:0000259" key="8">
    <source>
        <dbReference type="Pfam" id="PF01591"/>
    </source>
</evidence>
<feature type="domain" description="AMP-dependent synthetase/ligase" evidence="7">
    <location>
        <begin position="508"/>
        <end position="605"/>
    </location>
</feature>
<evidence type="ECO:0000256" key="2">
    <source>
        <dbReference type="ARBA" id="ARBA00022840"/>
    </source>
</evidence>
<dbReference type="Pfam" id="PF00501">
    <property type="entry name" value="AMP-binding"/>
    <property type="match status" value="1"/>
</dbReference>
<dbReference type="PANTHER" id="PTHR10606:SF39">
    <property type="entry name" value="6-PHOSPHOFRUCTO-2-KINASE_FRUCTOSE-2,6-BISPHOSPHATASE YLR345W-RELATED"/>
    <property type="match status" value="1"/>
</dbReference>
<proteinExistence type="predicted"/>
<reference evidence="9 10" key="1">
    <citation type="submission" date="2015-07" db="EMBL/GenBank/DDBJ databases">
        <authorList>
            <person name="Cajimat M.N.B."/>
            <person name="Milazzo M.L."/>
            <person name="Fulhorst C.F."/>
        </authorList>
    </citation>
    <scope>NUCLEOTIDE SEQUENCE [LARGE SCALE GENOMIC DNA]</scope>
    <source>
        <strain evidence="9">Single colony</strain>
    </source>
</reference>
<dbReference type="EMBL" id="CWKI01000008">
    <property type="protein sequence ID" value="CTR08334.1"/>
    <property type="molecule type" value="Genomic_DNA"/>
</dbReference>
<feature type="region of interest" description="Disordered" evidence="4">
    <location>
        <begin position="859"/>
        <end position="889"/>
    </location>
</feature>
<feature type="transmembrane region" description="Helical" evidence="5">
    <location>
        <begin position="235"/>
        <end position="252"/>
    </location>
</feature>
<keyword evidence="5" id="KW-0472">Membrane</keyword>
<keyword evidence="10" id="KW-1185">Reference proteome</keyword>
<dbReference type="InterPro" id="IPR003094">
    <property type="entry name" value="6Pfruct_kin"/>
</dbReference>
<dbReference type="FunFam" id="3.40.50.300:FF:000644">
    <property type="entry name" value="GpmB, Fructose-2,6-bisphosphatase"/>
    <property type="match status" value="1"/>
</dbReference>
<evidence type="ECO:0000259" key="7">
    <source>
        <dbReference type="Pfam" id="PF00501"/>
    </source>
</evidence>
<keyword evidence="5" id="KW-1133">Transmembrane helix</keyword>
<dbReference type="Gene3D" id="3.40.50.12780">
    <property type="entry name" value="N-terminal domain of ligase-like"/>
    <property type="match status" value="1"/>
</dbReference>
<dbReference type="SUPFAM" id="SSF49344">
    <property type="entry name" value="CBD9-like"/>
    <property type="match status" value="1"/>
</dbReference>
<name>A0A0K3CF58_RHOTO</name>
<dbReference type="InterPro" id="IPR029033">
    <property type="entry name" value="His_PPase_superfam"/>
</dbReference>
<feature type="region of interest" description="Disordered" evidence="4">
    <location>
        <begin position="941"/>
        <end position="961"/>
    </location>
</feature>
<keyword evidence="6" id="KW-0732">Signal</keyword>
<dbReference type="GO" id="GO:0003873">
    <property type="term" value="F:6-phosphofructo-2-kinase activity"/>
    <property type="evidence" value="ECO:0007669"/>
    <property type="project" value="InterPro"/>
</dbReference>
<dbReference type="InterPro" id="IPR013078">
    <property type="entry name" value="His_Pase_superF_clade-1"/>
</dbReference>
<dbReference type="InterPro" id="IPR042099">
    <property type="entry name" value="ANL_N_sf"/>
</dbReference>
<dbReference type="Pfam" id="PF01591">
    <property type="entry name" value="6PF2K"/>
    <property type="match status" value="1"/>
</dbReference>
<dbReference type="SUPFAM" id="SSF56801">
    <property type="entry name" value="Acetyl-CoA synthetase-like"/>
    <property type="match status" value="1"/>
</dbReference>
<dbReference type="Pfam" id="PF00300">
    <property type="entry name" value="His_Phos_1"/>
    <property type="match status" value="1"/>
</dbReference>
<feature type="coiled-coil region" evidence="3">
    <location>
        <begin position="975"/>
        <end position="1002"/>
    </location>
</feature>
<keyword evidence="3" id="KW-0175">Coiled coil</keyword>
<dbReference type="SUPFAM" id="SSF53254">
    <property type="entry name" value="Phosphoglycerate mutase-like"/>
    <property type="match status" value="1"/>
</dbReference>
<evidence type="ECO:0000313" key="9">
    <source>
        <dbReference type="EMBL" id="CTR08334.1"/>
    </source>
</evidence>
<evidence type="ECO:0000256" key="6">
    <source>
        <dbReference type="SAM" id="SignalP"/>
    </source>
</evidence>
<feature type="chain" id="PRO_5005495139" evidence="6">
    <location>
        <begin position="19"/>
        <end position="1583"/>
    </location>
</feature>
<dbReference type="SUPFAM" id="SSF52540">
    <property type="entry name" value="P-loop containing nucleoside triphosphate hydrolases"/>
    <property type="match status" value="1"/>
</dbReference>
<dbReference type="GO" id="GO:0004331">
    <property type="term" value="F:fructose-2,6-bisphosphate 2-phosphatase activity"/>
    <property type="evidence" value="ECO:0007669"/>
    <property type="project" value="TreeGrafter"/>
</dbReference>
<dbReference type="Gene3D" id="1.20.120.1770">
    <property type="match status" value="1"/>
</dbReference>
<dbReference type="CDD" id="cd08760">
    <property type="entry name" value="Cyt_b561_FRRS1_like"/>
    <property type="match status" value="1"/>
</dbReference>
<dbReference type="GO" id="GO:0005829">
    <property type="term" value="C:cytosol"/>
    <property type="evidence" value="ECO:0007669"/>
    <property type="project" value="TreeGrafter"/>
</dbReference>
<feature type="transmembrane region" description="Helical" evidence="5">
    <location>
        <begin position="345"/>
        <end position="366"/>
    </location>
</feature>
<feature type="compositionally biased region" description="Polar residues" evidence="4">
    <location>
        <begin position="868"/>
        <end position="889"/>
    </location>
</feature>
<evidence type="ECO:0000313" key="10">
    <source>
        <dbReference type="Proteomes" id="UP000199069"/>
    </source>
</evidence>
<dbReference type="Gene3D" id="2.60.40.1210">
    <property type="entry name" value="Cellobiose dehydrogenase, cytochrome domain"/>
    <property type="match status" value="1"/>
</dbReference>
<evidence type="ECO:0000256" key="1">
    <source>
        <dbReference type="ARBA" id="ARBA00022741"/>
    </source>
</evidence>
<dbReference type="SMART" id="SM00855">
    <property type="entry name" value="PGAM"/>
    <property type="match status" value="1"/>
</dbReference>
<dbReference type="GO" id="GO:0006000">
    <property type="term" value="P:fructose metabolic process"/>
    <property type="evidence" value="ECO:0007669"/>
    <property type="project" value="InterPro"/>
</dbReference>
<dbReference type="CDD" id="cd07067">
    <property type="entry name" value="HP_PGM_like"/>
    <property type="match status" value="1"/>
</dbReference>
<dbReference type="InterPro" id="IPR013079">
    <property type="entry name" value="6Phosfructo_kin"/>
</dbReference>
<accession>A0A0K3CF58</accession>
<dbReference type="STRING" id="5286.A0A0K3CF58"/>
<dbReference type="Gene3D" id="3.40.50.1240">
    <property type="entry name" value="Phosphoglycerate mutase-like"/>
    <property type="match status" value="1"/>
</dbReference>
<dbReference type="GO" id="GO:0005524">
    <property type="term" value="F:ATP binding"/>
    <property type="evidence" value="ECO:0007669"/>
    <property type="project" value="UniProtKB-KW"/>
</dbReference>
<keyword evidence="5" id="KW-0812">Transmembrane</keyword>
<feature type="signal peptide" evidence="6">
    <location>
        <begin position="1"/>
        <end position="18"/>
    </location>
</feature>
<feature type="domain" description="6-phosphofructo-2-kinase" evidence="8">
    <location>
        <begin position="1160"/>
        <end position="1375"/>
    </location>
</feature>
<feature type="transmembrane region" description="Helical" evidence="5">
    <location>
        <begin position="292"/>
        <end position="310"/>
    </location>
</feature>
<feature type="transmembrane region" description="Helical" evidence="5">
    <location>
        <begin position="264"/>
        <end position="286"/>
    </location>
</feature>
<dbReference type="InterPro" id="IPR000873">
    <property type="entry name" value="AMP-dep_synth/lig_dom"/>
</dbReference>
<organism evidence="9 10">
    <name type="scientific">Rhodotorula toruloides</name>
    <name type="common">Yeast</name>
    <name type="synonym">Rhodosporidium toruloides</name>
    <dbReference type="NCBI Taxonomy" id="5286"/>
    <lineage>
        <taxon>Eukaryota</taxon>
        <taxon>Fungi</taxon>
        <taxon>Dikarya</taxon>
        <taxon>Basidiomycota</taxon>
        <taxon>Pucciniomycotina</taxon>
        <taxon>Microbotryomycetes</taxon>
        <taxon>Sporidiobolales</taxon>
        <taxon>Sporidiobolaceae</taxon>
        <taxon>Rhodotorula</taxon>
    </lineage>
</organism>
<evidence type="ECO:0000256" key="5">
    <source>
        <dbReference type="SAM" id="Phobius"/>
    </source>
</evidence>
<dbReference type="GO" id="GO:0006003">
    <property type="term" value="P:fructose 2,6-bisphosphate metabolic process"/>
    <property type="evidence" value="ECO:0007669"/>
    <property type="project" value="InterPro"/>
</dbReference>
<dbReference type="Gene3D" id="3.40.50.300">
    <property type="entry name" value="P-loop containing nucleotide triphosphate hydrolases"/>
    <property type="match status" value="1"/>
</dbReference>
<evidence type="ECO:0000256" key="3">
    <source>
        <dbReference type="SAM" id="Coils"/>
    </source>
</evidence>
<feature type="transmembrane region" description="Helical" evidence="5">
    <location>
        <begin position="386"/>
        <end position="407"/>
    </location>
</feature>
<dbReference type="InterPro" id="IPR027417">
    <property type="entry name" value="P-loop_NTPase"/>
</dbReference>